<feature type="transmembrane region" description="Helical" evidence="1">
    <location>
        <begin position="88"/>
        <end position="109"/>
    </location>
</feature>
<dbReference type="Proteomes" id="UP001521785">
    <property type="component" value="Unassembled WGS sequence"/>
</dbReference>
<feature type="transmembrane region" description="Helical" evidence="1">
    <location>
        <begin position="34"/>
        <end position="55"/>
    </location>
</feature>
<evidence type="ECO:0000313" key="3">
    <source>
        <dbReference type="Proteomes" id="UP001521785"/>
    </source>
</evidence>
<sequence length="305" mass="33894">MAVIWGLDLKEMQWGKFKNSYMWNKEYHLRRTKFIVYQIAMIFCVVSESLGTAALSDYVDQQDFVAAHAPSREVATVHNNDYIGIASYNIFVGIYVATIFGSAFFFDLFWPERVESKAVKLAWRICSVLACLFTLACALAYTVIVATRSAYVTGTDAATASRLLAEYGGSPMRYRDNGRAIASVVFLWPGMIATFASTVLLWHSLKHIDAHGPKSTHARTRDDIGTDPTEKPIEEQMDHAHQTAKTNMQQNLVRVQETSPRPAPVLNNGPAVDSVAAADNIEMYDMVGTKSVQSLMGLYKASAEQ</sequence>
<keyword evidence="3" id="KW-1185">Reference proteome</keyword>
<name>A0ABR3R9Z5_9PLEO</name>
<gene>
    <name evidence="2" type="ORF">SLS60_007180</name>
</gene>
<keyword evidence="1" id="KW-1133">Transmembrane helix</keyword>
<organism evidence="2 3">
    <name type="scientific">Paraconiothyrium brasiliense</name>
    <dbReference type="NCBI Taxonomy" id="300254"/>
    <lineage>
        <taxon>Eukaryota</taxon>
        <taxon>Fungi</taxon>
        <taxon>Dikarya</taxon>
        <taxon>Ascomycota</taxon>
        <taxon>Pezizomycotina</taxon>
        <taxon>Dothideomycetes</taxon>
        <taxon>Pleosporomycetidae</taxon>
        <taxon>Pleosporales</taxon>
        <taxon>Massarineae</taxon>
        <taxon>Didymosphaeriaceae</taxon>
        <taxon>Paraconiothyrium</taxon>
    </lineage>
</organism>
<proteinExistence type="predicted"/>
<accession>A0ABR3R9Z5</accession>
<dbReference type="EMBL" id="JAKJXO020000009">
    <property type="protein sequence ID" value="KAL1600792.1"/>
    <property type="molecule type" value="Genomic_DNA"/>
</dbReference>
<keyword evidence="1" id="KW-0812">Transmembrane</keyword>
<keyword evidence="1" id="KW-0472">Membrane</keyword>
<evidence type="ECO:0000256" key="1">
    <source>
        <dbReference type="SAM" id="Phobius"/>
    </source>
</evidence>
<feature type="transmembrane region" description="Helical" evidence="1">
    <location>
        <begin position="121"/>
        <end position="144"/>
    </location>
</feature>
<reference evidence="2 3" key="1">
    <citation type="submission" date="2024-02" db="EMBL/GenBank/DDBJ databases">
        <title>De novo assembly and annotation of 12 fungi associated with fruit tree decline syndrome in Ontario, Canada.</title>
        <authorList>
            <person name="Sulman M."/>
            <person name="Ellouze W."/>
            <person name="Ilyukhin E."/>
        </authorList>
    </citation>
    <scope>NUCLEOTIDE SEQUENCE [LARGE SCALE GENOMIC DNA]</scope>
    <source>
        <strain evidence="2 3">M42-189</strain>
    </source>
</reference>
<comment type="caution">
    <text evidence="2">The sequence shown here is derived from an EMBL/GenBank/DDBJ whole genome shotgun (WGS) entry which is preliminary data.</text>
</comment>
<evidence type="ECO:0000313" key="2">
    <source>
        <dbReference type="EMBL" id="KAL1600792.1"/>
    </source>
</evidence>
<protein>
    <submittedName>
        <fullName evidence="2">Uncharacterized protein</fullName>
    </submittedName>
</protein>
<feature type="transmembrane region" description="Helical" evidence="1">
    <location>
        <begin position="180"/>
        <end position="202"/>
    </location>
</feature>